<gene>
    <name evidence="1" type="ORF">D9611_006404</name>
</gene>
<reference evidence="1 2" key="1">
    <citation type="journal article" date="2020" name="ISME J.">
        <title>Uncovering the hidden diversity of litter-decomposition mechanisms in mushroom-forming fungi.</title>
        <authorList>
            <person name="Floudas D."/>
            <person name="Bentzer J."/>
            <person name="Ahren D."/>
            <person name="Johansson T."/>
            <person name="Persson P."/>
            <person name="Tunlid A."/>
        </authorList>
    </citation>
    <scope>NUCLEOTIDE SEQUENCE [LARGE SCALE GENOMIC DNA]</scope>
    <source>
        <strain evidence="1 2">CBS 175.51</strain>
    </source>
</reference>
<dbReference type="OrthoDB" id="2788229at2759"/>
<sequence>MVRRRPATSALPVTLSSRIPREIIDIIIASAKHKTTLKRFSLVCHAWAVTSQRRLFSSTALTPRLIRHLDGDPHASQRLWPLIQHSSIRRLYEGTHVLLLKQKKDTLRVLPGMTKLNSLALLECSPQLVRLLGEIFKADNRISTLRLGQVHKFPSFTDFQECIAMFSGLQSIALHQVTWGDDNQSTLVRGEAYKTVDVPSKLKEVEIYECPGIAHMLSWLVGTRRATTRTLRVPWLRPVEVALLRQFTHLENLEINLVNHSIPGPVHGSLDGILSGWGRLKTLKIGYIQCMLDWTDRLVRGSGMAWYTEVLLSLKTPLPHLHFVLAYENVGELDNFAWRDVNTTLHSLAFPANLETLEITFYGTGKPRLSERVCEEMVRTRLDLHANTSLIVRSTGH</sequence>
<name>A0A8H5FGU8_9AGAR</name>
<organism evidence="1 2">
    <name type="scientific">Ephemerocybe angulata</name>
    <dbReference type="NCBI Taxonomy" id="980116"/>
    <lineage>
        <taxon>Eukaryota</taxon>
        <taxon>Fungi</taxon>
        <taxon>Dikarya</taxon>
        <taxon>Basidiomycota</taxon>
        <taxon>Agaricomycotina</taxon>
        <taxon>Agaricomycetes</taxon>
        <taxon>Agaricomycetidae</taxon>
        <taxon>Agaricales</taxon>
        <taxon>Agaricineae</taxon>
        <taxon>Psathyrellaceae</taxon>
        <taxon>Ephemerocybe</taxon>
    </lineage>
</organism>
<comment type="caution">
    <text evidence="1">The sequence shown here is derived from an EMBL/GenBank/DDBJ whole genome shotgun (WGS) entry which is preliminary data.</text>
</comment>
<dbReference type="EMBL" id="JAACJK010000059">
    <property type="protein sequence ID" value="KAF5336072.1"/>
    <property type="molecule type" value="Genomic_DNA"/>
</dbReference>
<dbReference type="Proteomes" id="UP000541558">
    <property type="component" value="Unassembled WGS sequence"/>
</dbReference>
<evidence type="ECO:0000313" key="1">
    <source>
        <dbReference type="EMBL" id="KAF5336072.1"/>
    </source>
</evidence>
<keyword evidence="2" id="KW-1185">Reference proteome</keyword>
<protein>
    <recommendedName>
        <fullName evidence="3">F-box domain-containing protein</fullName>
    </recommendedName>
</protein>
<dbReference type="AlphaFoldDB" id="A0A8H5FGU8"/>
<proteinExistence type="predicted"/>
<accession>A0A8H5FGU8</accession>
<evidence type="ECO:0000313" key="2">
    <source>
        <dbReference type="Proteomes" id="UP000541558"/>
    </source>
</evidence>
<evidence type="ECO:0008006" key="3">
    <source>
        <dbReference type="Google" id="ProtNLM"/>
    </source>
</evidence>